<organism evidence="1 2">
    <name type="scientific">Emericellopsis cladophorae</name>
    <dbReference type="NCBI Taxonomy" id="2686198"/>
    <lineage>
        <taxon>Eukaryota</taxon>
        <taxon>Fungi</taxon>
        <taxon>Dikarya</taxon>
        <taxon>Ascomycota</taxon>
        <taxon>Pezizomycotina</taxon>
        <taxon>Sordariomycetes</taxon>
        <taxon>Hypocreomycetidae</taxon>
        <taxon>Hypocreales</taxon>
        <taxon>Bionectriaceae</taxon>
        <taxon>Emericellopsis</taxon>
    </lineage>
</organism>
<evidence type="ECO:0000313" key="1">
    <source>
        <dbReference type="EMBL" id="KAI6780564.1"/>
    </source>
</evidence>
<name>A0A9P9XZ47_9HYPO</name>
<keyword evidence="2" id="KW-1185">Reference proteome</keyword>
<dbReference type="OrthoDB" id="10291611at2759"/>
<reference evidence="1" key="1">
    <citation type="journal article" date="2021" name="J Fungi (Basel)">
        <title>Genomic and Metabolomic Analyses of the Marine Fungus Emericellopsis cladophorae: Insights into Saltwater Adaptability Mechanisms and Its Biosynthetic Potential.</title>
        <authorList>
            <person name="Goncalves M.F.M."/>
            <person name="Hilario S."/>
            <person name="Van de Peer Y."/>
            <person name="Esteves A.C."/>
            <person name="Alves A."/>
        </authorList>
    </citation>
    <scope>NUCLEOTIDE SEQUENCE</scope>
    <source>
        <strain evidence="1">MUM 19.33</strain>
    </source>
</reference>
<dbReference type="EMBL" id="JAGIXG020000031">
    <property type="protein sequence ID" value="KAI6780564.1"/>
    <property type="molecule type" value="Genomic_DNA"/>
</dbReference>
<dbReference type="AlphaFoldDB" id="A0A9P9XZ47"/>
<dbReference type="GeneID" id="75826725"/>
<sequence length="141" mass="16689">MAWKLADELALSIEKMLKAHHYEQFEKLCKDRKITKGIKSLLSEALNISDEFHRKWLAVKNTRKSAGPTKDFKEWTLNWEGMDEIITKTVDYSRIFLEGERQRAKPNVKGLADLRDKLAELNKKWQEIKDLDHWITARLQH</sequence>
<dbReference type="RefSeq" id="XP_051361420.1">
    <property type="nucleotide sequence ID" value="XM_051507465.1"/>
</dbReference>
<comment type="caution">
    <text evidence="1">The sequence shown here is derived from an EMBL/GenBank/DDBJ whole genome shotgun (WGS) entry which is preliminary data.</text>
</comment>
<dbReference type="Proteomes" id="UP001055219">
    <property type="component" value="Unassembled WGS sequence"/>
</dbReference>
<accession>A0A9P9XZ47</accession>
<proteinExistence type="predicted"/>
<gene>
    <name evidence="1" type="ORF">J7T54_000204</name>
</gene>
<protein>
    <submittedName>
        <fullName evidence="1">Uncharacterized protein</fullName>
    </submittedName>
</protein>
<reference evidence="1" key="2">
    <citation type="submission" date="2022-07" db="EMBL/GenBank/DDBJ databases">
        <authorList>
            <person name="Goncalves M.F.M."/>
            <person name="Hilario S."/>
            <person name="Van De Peer Y."/>
            <person name="Esteves A.C."/>
            <person name="Alves A."/>
        </authorList>
    </citation>
    <scope>NUCLEOTIDE SEQUENCE</scope>
    <source>
        <strain evidence="1">MUM 19.33</strain>
    </source>
</reference>
<evidence type="ECO:0000313" key="2">
    <source>
        <dbReference type="Proteomes" id="UP001055219"/>
    </source>
</evidence>